<protein>
    <recommendedName>
        <fullName evidence="1">DUF3859 domain-containing protein</fullName>
    </recommendedName>
</protein>
<dbReference type="AlphaFoldDB" id="A0A0J8GXV6"/>
<organism evidence="2 3">
    <name type="scientific">Catenovulum maritimum</name>
    <dbReference type="NCBI Taxonomy" id="1513271"/>
    <lineage>
        <taxon>Bacteria</taxon>
        <taxon>Pseudomonadati</taxon>
        <taxon>Pseudomonadota</taxon>
        <taxon>Gammaproteobacteria</taxon>
        <taxon>Alteromonadales</taxon>
        <taxon>Alteromonadaceae</taxon>
        <taxon>Catenovulum</taxon>
    </lineage>
</organism>
<dbReference type="Pfam" id="PF12975">
    <property type="entry name" value="DUF3859"/>
    <property type="match status" value="1"/>
</dbReference>
<feature type="domain" description="DUF3859" evidence="1">
    <location>
        <begin position="5"/>
        <end position="125"/>
    </location>
</feature>
<dbReference type="Proteomes" id="UP000037600">
    <property type="component" value="Unassembled WGS sequence"/>
</dbReference>
<evidence type="ECO:0000313" key="3">
    <source>
        <dbReference type="Proteomes" id="UP000037600"/>
    </source>
</evidence>
<comment type="caution">
    <text evidence="2">The sequence shown here is derived from an EMBL/GenBank/DDBJ whole genome shotgun (WGS) entry which is preliminary data.</text>
</comment>
<dbReference type="EMBL" id="LAZL01000010">
    <property type="protein sequence ID" value="KMT65558.1"/>
    <property type="molecule type" value="Genomic_DNA"/>
</dbReference>
<sequence length="143" mass="16703">MSKLKHQVEIASYGIYESWQEKSKKLPKVKDFSTDVPAEIDVEFGMVVNFKKAKGEKIRYCINHPDIPNEDGEIMPPFDGEEYVGNNNWDFYLGDTIWAPIENKLGDWRMTIELKGKVVAEKTFNLYLEAENNEVTFWKKRGY</sequence>
<dbReference type="PATRIC" id="fig|1513271.3.peg.1549"/>
<dbReference type="RefSeq" id="WP_048691319.1">
    <property type="nucleotide sequence ID" value="NZ_KQ130487.1"/>
</dbReference>
<proteinExistence type="predicted"/>
<evidence type="ECO:0000313" key="2">
    <source>
        <dbReference type="EMBL" id="KMT65558.1"/>
    </source>
</evidence>
<reference evidence="2 3" key="1">
    <citation type="submission" date="2015-04" db="EMBL/GenBank/DDBJ databases">
        <title>Draft Genome Sequence of the Novel Agar-Digesting Marine Bacterium Q1.</title>
        <authorList>
            <person name="Li Y."/>
            <person name="Li D."/>
            <person name="Chen G."/>
            <person name="Du Z."/>
        </authorList>
    </citation>
    <scope>NUCLEOTIDE SEQUENCE [LARGE SCALE GENOMIC DNA]</scope>
    <source>
        <strain evidence="2 3">Q1</strain>
    </source>
</reference>
<name>A0A0J8GXV6_9ALTE</name>
<dbReference type="InterPro" id="IPR024331">
    <property type="entry name" value="DUF3859"/>
</dbReference>
<dbReference type="Gene3D" id="2.60.40.2390">
    <property type="match status" value="1"/>
</dbReference>
<evidence type="ECO:0000259" key="1">
    <source>
        <dbReference type="Pfam" id="PF12975"/>
    </source>
</evidence>
<accession>A0A0J8GXV6</accession>
<dbReference type="OrthoDB" id="9789349at2"/>
<gene>
    <name evidence="2" type="ORF">XM47_07585</name>
</gene>
<keyword evidence="3" id="KW-1185">Reference proteome</keyword>